<feature type="domain" description="Apple" evidence="2">
    <location>
        <begin position="195"/>
        <end position="271"/>
    </location>
</feature>
<dbReference type="EMBL" id="JAGTXO010000009">
    <property type="protein sequence ID" value="KAG8465729.1"/>
    <property type="molecule type" value="Genomic_DNA"/>
</dbReference>
<sequence length="442" mass="46560">MSSTTAIRRYALAFVAAATVACVLVFLGTAASGTGAFDGALPSFNLAESPAQPKAGNGSLSWLPADSGISCGGWPTDSFEEKLRGMDVDTSGLGWQCADGTTEDKLNKRTVSGEITKEVCKTWCDSQHNASQAVQGKWCCQWTPSSRSGGECTWSNGMRVYTQAKCVMQGGVCVKPLAYEACSFAGEFEPKQGKCKRGSRAGLLGAYKAPTLNACSQLCLSTITASACDTFAFSMREQACGRSSCELYSGCRNENRPSETDATFDWYAKKPTPSRASMLGSSSGDMSADADGSTDRWPEQLGEPLGLRVDPNHAPPSPALLAVMGAMGARVGAPAFSPTEEYQCDTESGRKADNAANFGGDWPNSCSQICLPTAFWGPAAKRGVQRAKCKENGCNVFVAARKYAGVPYNIYNCTCPTTNASALYDCPADKPDEGGGGDTLVC</sequence>
<organism evidence="3 4">
    <name type="scientific">Diacronema lutheri</name>
    <name type="common">Unicellular marine alga</name>
    <name type="synonym">Monochrysis lutheri</name>
    <dbReference type="NCBI Taxonomy" id="2081491"/>
    <lineage>
        <taxon>Eukaryota</taxon>
        <taxon>Haptista</taxon>
        <taxon>Haptophyta</taxon>
        <taxon>Pavlovophyceae</taxon>
        <taxon>Pavlovales</taxon>
        <taxon>Pavlovaceae</taxon>
        <taxon>Diacronema</taxon>
    </lineage>
</organism>
<evidence type="ECO:0000313" key="4">
    <source>
        <dbReference type="Proteomes" id="UP000751190"/>
    </source>
</evidence>
<name>A0A8J6CAP3_DIALT</name>
<gene>
    <name evidence="3" type="ORF">KFE25_005299</name>
</gene>
<evidence type="ECO:0000256" key="1">
    <source>
        <dbReference type="SAM" id="MobiDB-lite"/>
    </source>
</evidence>
<feature type="compositionally biased region" description="Low complexity" evidence="1">
    <location>
        <begin position="276"/>
        <end position="291"/>
    </location>
</feature>
<reference evidence="3" key="1">
    <citation type="submission" date="2021-05" db="EMBL/GenBank/DDBJ databases">
        <title>The genome of the haptophyte Pavlova lutheri (Diacronema luteri, Pavlovales) - a model for lipid biosynthesis in eukaryotic algae.</title>
        <authorList>
            <person name="Hulatt C.J."/>
            <person name="Posewitz M.C."/>
        </authorList>
    </citation>
    <scope>NUCLEOTIDE SEQUENCE</scope>
    <source>
        <strain evidence="3">NIVA-4/92</strain>
    </source>
</reference>
<dbReference type="InterPro" id="IPR003609">
    <property type="entry name" value="Pan_app"/>
</dbReference>
<proteinExistence type="predicted"/>
<comment type="caution">
    <text evidence="3">The sequence shown here is derived from an EMBL/GenBank/DDBJ whole genome shotgun (WGS) entry which is preliminary data.</text>
</comment>
<accession>A0A8J6CAP3</accession>
<feature type="region of interest" description="Disordered" evidence="1">
    <location>
        <begin position="274"/>
        <end position="312"/>
    </location>
</feature>
<keyword evidence="4" id="KW-1185">Reference proteome</keyword>
<evidence type="ECO:0000259" key="2">
    <source>
        <dbReference type="PROSITE" id="PS50948"/>
    </source>
</evidence>
<protein>
    <recommendedName>
        <fullName evidence="2">Apple domain-containing protein</fullName>
    </recommendedName>
</protein>
<dbReference type="Proteomes" id="UP000751190">
    <property type="component" value="Unassembled WGS sequence"/>
</dbReference>
<dbReference type="AlphaFoldDB" id="A0A8J6CAP3"/>
<evidence type="ECO:0000313" key="3">
    <source>
        <dbReference type="EMBL" id="KAG8465729.1"/>
    </source>
</evidence>
<dbReference type="PROSITE" id="PS50948">
    <property type="entry name" value="PAN"/>
    <property type="match status" value="1"/>
</dbReference>